<keyword evidence="2 5" id="KW-0812">Transmembrane</keyword>
<sequence length="109" mass="12304">MQASMERRKQKAVQPTRVYKSPAYRILQFTVLIVGAIVILYPLAWMVSCSLKTSKAIASDMYSIFVPLDQLDFIGNYSYAWVKAAIGSTVMNSVKITFSSLFFIIILHT</sequence>
<dbReference type="GO" id="GO:0016020">
    <property type="term" value="C:membrane"/>
    <property type="evidence" value="ECO:0007669"/>
    <property type="project" value="UniProtKB-SubCell"/>
</dbReference>
<protein>
    <recommendedName>
        <fullName evidence="7">ABC transmembrane type-1 domain-containing protein</fullName>
    </recommendedName>
</protein>
<gene>
    <name evidence="6" type="ORF">SDC9_210051</name>
</gene>
<feature type="transmembrane region" description="Helical" evidence="5">
    <location>
        <begin position="26"/>
        <end position="47"/>
    </location>
</feature>
<evidence type="ECO:0000256" key="3">
    <source>
        <dbReference type="ARBA" id="ARBA00022989"/>
    </source>
</evidence>
<evidence type="ECO:0008006" key="7">
    <source>
        <dbReference type="Google" id="ProtNLM"/>
    </source>
</evidence>
<name>A0A645JPW1_9ZZZZ</name>
<dbReference type="AlphaFoldDB" id="A0A645JPW1"/>
<keyword evidence="3 5" id="KW-1133">Transmembrane helix</keyword>
<comment type="subcellular location">
    <subcellularLocation>
        <location evidence="1">Membrane</location>
        <topology evidence="1">Multi-pass membrane protein</topology>
    </subcellularLocation>
</comment>
<organism evidence="6">
    <name type="scientific">bioreactor metagenome</name>
    <dbReference type="NCBI Taxonomy" id="1076179"/>
    <lineage>
        <taxon>unclassified sequences</taxon>
        <taxon>metagenomes</taxon>
        <taxon>ecological metagenomes</taxon>
    </lineage>
</organism>
<dbReference type="InterPro" id="IPR035906">
    <property type="entry name" value="MetI-like_sf"/>
</dbReference>
<dbReference type="EMBL" id="VSSQ01140125">
    <property type="protein sequence ID" value="MPN62304.1"/>
    <property type="molecule type" value="Genomic_DNA"/>
</dbReference>
<comment type="caution">
    <text evidence="6">The sequence shown here is derived from an EMBL/GenBank/DDBJ whole genome shotgun (WGS) entry which is preliminary data.</text>
</comment>
<evidence type="ECO:0000256" key="2">
    <source>
        <dbReference type="ARBA" id="ARBA00022692"/>
    </source>
</evidence>
<evidence type="ECO:0000256" key="4">
    <source>
        <dbReference type="ARBA" id="ARBA00023136"/>
    </source>
</evidence>
<accession>A0A645JPW1</accession>
<reference evidence="6" key="1">
    <citation type="submission" date="2019-08" db="EMBL/GenBank/DDBJ databases">
        <authorList>
            <person name="Kucharzyk K."/>
            <person name="Murdoch R.W."/>
            <person name="Higgins S."/>
            <person name="Loffler F."/>
        </authorList>
    </citation>
    <scope>NUCLEOTIDE SEQUENCE</scope>
</reference>
<dbReference type="Gene3D" id="1.10.3720.10">
    <property type="entry name" value="MetI-like"/>
    <property type="match status" value="1"/>
</dbReference>
<dbReference type="SUPFAM" id="SSF161098">
    <property type="entry name" value="MetI-like"/>
    <property type="match status" value="1"/>
</dbReference>
<evidence type="ECO:0000256" key="5">
    <source>
        <dbReference type="SAM" id="Phobius"/>
    </source>
</evidence>
<evidence type="ECO:0000256" key="1">
    <source>
        <dbReference type="ARBA" id="ARBA00004141"/>
    </source>
</evidence>
<keyword evidence="4 5" id="KW-0472">Membrane</keyword>
<proteinExistence type="predicted"/>
<evidence type="ECO:0000313" key="6">
    <source>
        <dbReference type="EMBL" id="MPN62304.1"/>
    </source>
</evidence>